<name>A0A7R8CKZ4_LEPSM</name>
<dbReference type="EMBL" id="HG994592">
    <property type="protein sequence ID" value="CAF2824436.1"/>
    <property type="molecule type" value="Genomic_DNA"/>
</dbReference>
<dbReference type="Gene3D" id="1.10.30.10">
    <property type="entry name" value="High mobility group box domain"/>
    <property type="match status" value="1"/>
</dbReference>
<gene>
    <name evidence="2" type="ORF">LSAA_4315</name>
</gene>
<dbReference type="Pfam" id="PF00505">
    <property type="entry name" value="HMG_box"/>
    <property type="match status" value="1"/>
</dbReference>
<feature type="domain" description="HMG box" evidence="1">
    <location>
        <begin position="19"/>
        <end position="83"/>
    </location>
</feature>
<dbReference type="PROSITE" id="PS50118">
    <property type="entry name" value="HMG_BOX_2"/>
    <property type="match status" value="1"/>
</dbReference>
<protein>
    <submittedName>
        <fullName evidence="2">(salmon louse) hypothetical protein</fullName>
    </submittedName>
</protein>
<reference evidence="2" key="1">
    <citation type="submission" date="2021-02" db="EMBL/GenBank/DDBJ databases">
        <authorList>
            <person name="Bekaert M."/>
        </authorList>
    </citation>
    <scope>NUCLEOTIDE SEQUENCE</scope>
    <source>
        <strain evidence="2">IoA-00</strain>
    </source>
</reference>
<dbReference type="GO" id="GO:0005634">
    <property type="term" value="C:nucleus"/>
    <property type="evidence" value="ECO:0007669"/>
    <property type="project" value="UniProtKB-UniRule"/>
</dbReference>
<dbReference type="InterPro" id="IPR036910">
    <property type="entry name" value="HMG_box_dom_sf"/>
</dbReference>
<accession>A0A7R8CKZ4</accession>
<dbReference type="AlphaFoldDB" id="A0A7R8CKZ4"/>
<dbReference type="GO" id="GO:0003677">
    <property type="term" value="F:DNA binding"/>
    <property type="evidence" value="ECO:0007669"/>
    <property type="project" value="UniProtKB-UniRule"/>
</dbReference>
<evidence type="ECO:0000313" key="3">
    <source>
        <dbReference type="Proteomes" id="UP000675881"/>
    </source>
</evidence>
<sequence>MLRTCFTSPHELRLYSSDAKRPPNSYLLFLAEFKSQCAETGMKGISAKAGRAWRSMTPEEKAPYETEYQRTLQNYLREKTSREHAHLSPMELSQLTEKLTKLRTQKVKLHSLQNELKNIEEASGRPKNPMSIKWNGLSQERLSEYYFEASIINSQREIDVSRWRSNTHRNNREVLDIISKFRFEIKYLESEVKKLKGDIRKFEKSIIPSNDL</sequence>
<organism evidence="2 3">
    <name type="scientific">Lepeophtheirus salmonis</name>
    <name type="common">Salmon louse</name>
    <name type="synonym">Caligus salmonis</name>
    <dbReference type="NCBI Taxonomy" id="72036"/>
    <lineage>
        <taxon>Eukaryota</taxon>
        <taxon>Metazoa</taxon>
        <taxon>Ecdysozoa</taxon>
        <taxon>Arthropoda</taxon>
        <taxon>Crustacea</taxon>
        <taxon>Multicrustacea</taxon>
        <taxon>Hexanauplia</taxon>
        <taxon>Copepoda</taxon>
        <taxon>Siphonostomatoida</taxon>
        <taxon>Caligidae</taxon>
        <taxon>Lepeophtheirus</taxon>
    </lineage>
</organism>
<evidence type="ECO:0000313" key="2">
    <source>
        <dbReference type="EMBL" id="CAF2824436.1"/>
    </source>
</evidence>
<dbReference type="SUPFAM" id="SSF47095">
    <property type="entry name" value="HMG-box"/>
    <property type="match status" value="1"/>
</dbReference>
<dbReference type="Proteomes" id="UP000675881">
    <property type="component" value="Chromosome 13"/>
</dbReference>
<dbReference type="InterPro" id="IPR009071">
    <property type="entry name" value="HMG_box_dom"/>
</dbReference>
<keyword evidence="3" id="KW-1185">Reference proteome</keyword>
<evidence type="ECO:0000259" key="1">
    <source>
        <dbReference type="PROSITE" id="PS50118"/>
    </source>
</evidence>
<dbReference type="SMART" id="SM00398">
    <property type="entry name" value="HMG"/>
    <property type="match status" value="1"/>
</dbReference>
<dbReference type="OrthoDB" id="1919336at2759"/>
<proteinExistence type="predicted"/>